<accession>A0ACB8ULW0</accession>
<dbReference type="EMBL" id="JALBCA010000271">
    <property type="protein sequence ID" value="KAI2380902.1"/>
    <property type="molecule type" value="Genomic_DNA"/>
</dbReference>
<organism evidence="1">
    <name type="scientific">Ophidiomyces ophidiicola</name>
    <dbReference type="NCBI Taxonomy" id="1387563"/>
    <lineage>
        <taxon>Eukaryota</taxon>
        <taxon>Fungi</taxon>
        <taxon>Dikarya</taxon>
        <taxon>Ascomycota</taxon>
        <taxon>Pezizomycotina</taxon>
        <taxon>Eurotiomycetes</taxon>
        <taxon>Eurotiomycetidae</taxon>
        <taxon>Onygenales</taxon>
        <taxon>Onygenaceae</taxon>
        <taxon>Ophidiomyces</taxon>
    </lineage>
</organism>
<protein>
    <submittedName>
        <fullName evidence="1">Up in starvation protein</fullName>
    </submittedName>
</protein>
<comment type="caution">
    <text evidence="1">The sequence shown here is derived from an EMBL/GenBank/DDBJ whole genome shotgun (WGS) entry which is preliminary data.</text>
</comment>
<reference evidence="1" key="1">
    <citation type="journal article" date="2022" name="bioRxiv">
        <title>Population genetic analysis of Ophidiomyces ophidiicola, the causative agent of snake fungal disease, indicates recent introductions to the USA.</title>
        <authorList>
            <person name="Ladner J.T."/>
            <person name="Palmer J.M."/>
            <person name="Ettinger C.L."/>
            <person name="Stajich J.E."/>
            <person name="Farrell T.M."/>
            <person name="Glorioso B.M."/>
            <person name="Lawson B."/>
            <person name="Price S.J."/>
            <person name="Stengle A.G."/>
            <person name="Grear D.A."/>
            <person name="Lorch J.M."/>
        </authorList>
    </citation>
    <scope>NUCLEOTIDE SEQUENCE</scope>
    <source>
        <strain evidence="1">NWHC 24266-5</strain>
    </source>
</reference>
<sequence>MTAFLPVNVTRPPLDLNRDLDKDPDARRAPAPDRPVARDVADQALPLNSSTTTTTTAANHTDRISQAAAAAAVAADPARSSLPHRRPAVPKHPSRDGSSTQEDMQAHESEGEHYASENEPEPPDTAPPSKKKKGQRFYCRDFPPCNLSFTRSEHLARHIRKHTGERPFQCHCSRRFSRLDNLRQHAQTVHVNEEIPGDSLAASATRFQRQVRTDRIRPVGRARAGTGGSPGNHGRGHGRNLSSSSITSTVSSFSQAAEIRRRPPPLMMAGDGAARARLSLEATSSPPTTPPQQAPLLYPGQSPSTTLFTPSSSTYESFFASPSSATDYWGEGTHNRRLSVPSGSRYDAANAIRYPAPARPLVPAGHPYTADGFVYPPTIVPTPQDPQPPFPPEADWRRRTWHPGSGSTRPNPGGMWIQDSVPGSVQTGYPANLQSVPNHPQRLPGIESFDQMQQSPLAPPRREPTPMQIDGPGPAEPATQQAPAPSPFPVSFRPQMPASRPQPPISGPGHRRGYFSLDMTLHSGLNKLGLHENTDATRWSRNNGVPQTSQPELAPVAAERPADRRHVPFDPVPRAEQPNRNNVNGHGWYDGKSAPPPPQQRQPTSSPRVLNGDTAPQASMDYLTTVVQHDRGAERRDSLVSGDYNTSSQPPARAKPQGDPFPGSAGGDARLQALVAVATCESNKRDA</sequence>
<proteinExistence type="predicted"/>
<gene>
    <name evidence="1" type="primary">USV1</name>
    <name evidence="1" type="ORF">LOY88_006879</name>
</gene>
<name>A0ACB8ULW0_9EURO</name>
<evidence type="ECO:0000313" key="1">
    <source>
        <dbReference type="EMBL" id="KAI2380902.1"/>
    </source>
</evidence>